<feature type="domain" description="CRAL-TRIO" evidence="1">
    <location>
        <begin position="49"/>
        <end position="122"/>
    </location>
</feature>
<proteinExistence type="predicted"/>
<dbReference type="Gene3D" id="3.40.525.10">
    <property type="entry name" value="CRAL-TRIO lipid binding domain"/>
    <property type="match status" value="1"/>
</dbReference>
<organism evidence="2">
    <name type="scientific">viral metagenome</name>
    <dbReference type="NCBI Taxonomy" id="1070528"/>
    <lineage>
        <taxon>unclassified sequences</taxon>
        <taxon>metagenomes</taxon>
        <taxon>organismal metagenomes</taxon>
    </lineage>
</organism>
<dbReference type="InterPro" id="IPR036865">
    <property type="entry name" value="CRAL-TRIO_dom_sf"/>
</dbReference>
<dbReference type="EMBL" id="MN739581">
    <property type="protein sequence ID" value="QHT14307.1"/>
    <property type="molecule type" value="Genomic_DNA"/>
</dbReference>
<dbReference type="InterPro" id="IPR001251">
    <property type="entry name" value="CRAL-TRIO_dom"/>
</dbReference>
<evidence type="ECO:0000259" key="1">
    <source>
        <dbReference type="Pfam" id="PF13716"/>
    </source>
</evidence>
<dbReference type="Pfam" id="PF13716">
    <property type="entry name" value="CRAL_TRIO_2"/>
    <property type="match status" value="1"/>
</dbReference>
<sequence>MACPRCRVVPDAHSFTYFGLIGDIHYYYSSPTKARDYKEGPETLTNYTMHLDYVKGQKWAWIIDCKGMKINHYPSLDLVSKLTKNLAEKHRDFLTMIYIVHPNVWIQNSIKLWKKVVPYGNIQKVTILEGDKLELLVSLKKADINGEPLIWLMNVFKMPDEPCFLPDVPPSGGQALY</sequence>
<dbReference type="SUPFAM" id="SSF52087">
    <property type="entry name" value="CRAL/TRIO domain"/>
    <property type="match status" value="1"/>
</dbReference>
<reference evidence="2" key="1">
    <citation type="journal article" date="2020" name="Nature">
        <title>Giant virus diversity and host interactions through global metagenomics.</title>
        <authorList>
            <person name="Schulz F."/>
            <person name="Roux S."/>
            <person name="Paez-Espino D."/>
            <person name="Jungbluth S."/>
            <person name="Walsh D.A."/>
            <person name="Denef V.J."/>
            <person name="McMahon K.D."/>
            <person name="Konstantinidis K.T."/>
            <person name="Eloe-Fadrosh E.A."/>
            <person name="Kyrpides N.C."/>
            <person name="Woyke T."/>
        </authorList>
    </citation>
    <scope>NUCLEOTIDE SEQUENCE</scope>
    <source>
        <strain evidence="2">GVMAG-M-3300023174-137</strain>
    </source>
</reference>
<name>A0A6C0DCS7_9ZZZZ</name>
<evidence type="ECO:0000313" key="2">
    <source>
        <dbReference type="EMBL" id="QHT14307.1"/>
    </source>
</evidence>
<dbReference type="CDD" id="cd00170">
    <property type="entry name" value="SEC14"/>
    <property type="match status" value="1"/>
</dbReference>
<protein>
    <recommendedName>
        <fullName evidence="1">CRAL-TRIO domain-containing protein</fullName>
    </recommendedName>
</protein>
<accession>A0A6C0DCS7</accession>
<dbReference type="AlphaFoldDB" id="A0A6C0DCS7"/>